<feature type="region of interest" description="Disordered" evidence="1">
    <location>
        <begin position="454"/>
        <end position="772"/>
    </location>
</feature>
<name>A0A0L7QL19_9HYME</name>
<reference evidence="2 3" key="1">
    <citation type="submission" date="2015-07" db="EMBL/GenBank/DDBJ databases">
        <title>The genome of Habropoda laboriosa.</title>
        <authorList>
            <person name="Pan H."/>
            <person name="Kapheim K."/>
        </authorList>
    </citation>
    <scope>NUCLEOTIDE SEQUENCE [LARGE SCALE GENOMIC DNA]</scope>
    <source>
        <strain evidence="2">0110345459</strain>
    </source>
</reference>
<dbReference type="Proteomes" id="UP000053825">
    <property type="component" value="Unassembled WGS sequence"/>
</dbReference>
<feature type="region of interest" description="Disordered" evidence="1">
    <location>
        <begin position="205"/>
        <end position="237"/>
    </location>
</feature>
<evidence type="ECO:0000313" key="3">
    <source>
        <dbReference type="Proteomes" id="UP000053825"/>
    </source>
</evidence>
<feature type="compositionally biased region" description="Polar residues" evidence="1">
    <location>
        <begin position="546"/>
        <end position="570"/>
    </location>
</feature>
<dbReference type="STRING" id="597456.A0A0L7QL19"/>
<evidence type="ECO:0000313" key="2">
    <source>
        <dbReference type="EMBL" id="KOC59226.1"/>
    </source>
</evidence>
<keyword evidence="3" id="KW-1185">Reference proteome</keyword>
<accession>A0A0L7QL19</accession>
<feature type="compositionally biased region" description="Basic and acidic residues" evidence="1">
    <location>
        <begin position="496"/>
        <end position="508"/>
    </location>
</feature>
<sequence>TSSFNEALISAAPTLPPLNPGCTARPLISSPVLAATTCTSVELVAAKVSGKSMVDGPTRPAPAPPNSLDTQKPQRPNSTPLINVLVAEHEKKSEKGSTLNRIASILRPNSGIVKGALQISHKDEKTNSLPRTHHHKANKVIDKEILRNLEISNPIPQKEIEIPTPAIPVMISAADVDKKNVVLRAQSMRDSKITPRPAIQTFGSMRQSTPVKRPTSIPASTRPTAPPPGPPTASTTADKINETGKIPGLPGYQNPQVKSVQKVVDNAYDDCMNLVAESSLTKITEESPTSDNIYAVIEEALPEKGRKNVEVEKQVDNEYKLPKRVETTQANAGGLESMGLLSEIVSEISNRNFDSIYSTATLSRKAQENEEASKNAENLGSNSSLGAYINSNHYKSPGSIYSNSVSGKFNSSSSTTSSGYLNPSALNVPRQQEPVKVADAKPIGKIKVLSLGSKNPNINDEISKELGMKPTEDAASRKPLATVKTKPIQRGVATSKTEEQTVESKEPAPVKLPLGRTKTPPNVGKSAKETNDARAATRQALDNALRSKQYSDSSLKGSKGPNTDADTNGGSLDKQDSHERLSLKTVPCSPKDNGGKFNSPDLVSSCSNSNQISTKSPDVVGNNNPKCSFQPKSVQKTTTLTRGGNTGKAVSATAAFKPLSIASKGASSLADQKKKSPTGGNAAKSLSTSTKDAAASKGGAQTKPGQKTETKSSGGDTKTNPVQRAASSKSNVASLQQKFEANKNVNASRTIPSVHKKPVGGKTTETTAGVKK</sequence>
<feature type="compositionally biased region" description="Polar residues" evidence="1">
    <location>
        <begin position="703"/>
        <end position="751"/>
    </location>
</feature>
<feature type="region of interest" description="Disordered" evidence="1">
    <location>
        <begin position="52"/>
        <end position="78"/>
    </location>
</feature>
<protein>
    <submittedName>
        <fullName evidence="2">Uncharacterized protein</fullName>
    </submittedName>
</protein>
<feature type="compositionally biased region" description="Polar residues" evidence="1">
    <location>
        <begin position="67"/>
        <end position="78"/>
    </location>
</feature>
<dbReference type="AlphaFoldDB" id="A0A0L7QL19"/>
<feature type="compositionally biased region" description="Low complexity" evidence="1">
    <location>
        <begin position="214"/>
        <end position="223"/>
    </location>
</feature>
<feature type="region of interest" description="Disordered" evidence="1">
    <location>
        <begin position="405"/>
        <end position="437"/>
    </location>
</feature>
<gene>
    <name evidence="2" type="ORF">WH47_11302</name>
</gene>
<feature type="compositionally biased region" description="Basic and acidic residues" evidence="1">
    <location>
        <begin position="573"/>
        <end position="582"/>
    </location>
</feature>
<proteinExistence type="predicted"/>
<organism evidence="2 3">
    <name type="scientific">Habropoda laboriosa</name>
    <dbReference type="NCBI Taxonomy" id="597456"/>
    <lineage>
        <taxon>Eukaryota</taxon>
        <taxon>Metazoa</taxon>
        <taxon>Ecdysozoa</taxon>
        <taxon>Arthropoda</taxon>
        <taxon>Hexapoda</taxon>
        <taxon>Insecta</taxon>
        <taxon>Pterygota</taxon>
        <taxon>Neoptera</taxon>
        <taxon>Endopterygota</taxon>
        <taxon>Hymenoptera</taxon>
        <taxon>Apocrita</taxon>
        <taxon>Aculeata</taxon>
        <taxon>Apoidea</taxon>
        <taxon>Anthophila</taxon>
        <taxon>Apidae</taxon>
        <taxon>Habropoda</taxon>
    </lineage>
</organism>
<evidence type="ECO:0000256" key="1">
    <source>
        <dbReference type="SAM" id="MobiDB-lite"/>
    </source>
</evidence>
<feature type="compositionally biased region" description="Polar residues" evidence="1">
    <location>
        <begin position="601"/>
        <end position="643"/>
    </location>
</feature>
<feature type="compositionally biased region" description="Polar residues" evidence="1">
    <location>
        <begin position="763"/>
        <end position="772"/>
    </location>
</feature>
<dbReference type="OrthoDB" id="5951731at2759"/>
<feature type="compositionally biased region" description="Low complexity" evidence="1">
    <location>
        <begin position="405"/>
        <end position="419"/>
    </location>
</feature>
<feature type="non-terminal residue" evidence="2">
    <location>
        <position position="1"/>
    </location>
</feature>
<feature type="compositionally biased region" description="Basic and acidic residues" evidence="1">
    <location>
        <begin position="461"/>
        <end position="476"/>
    </location>
</feature>
<dbReference type="EMBL" id="KQ414940">
    <property type="protein sequence ID" value="KOC59226.1"/>
    <property type="molecule type" value="Genomic_DNA"/>
</dbReference>